<organism evidence="1 2">
    <name type="scientific">Thalassotalea psychrophila</name>
    <dbReference type="NCBI Taxonomy" id="3065647"/>
    <lineage>
        <taxon>Bacteria</taxon>
        <taxon>Pseudomonadati</taxon>
        <taxon>Pseudomonadota</taxon>
        <taxon>Gammaproteobacteria</taxon>
        <taxon>Alteromonadales</taxon>
        <taxon>Colwelliaceae</taxon>
        <taxon>Thalassotalea</taxon>
    </lineage>
</organism>
<sequence length="77" mass="8918">MKDLTSKSDEQLENHLKSVAKSLAEPFAYLAEMERRTITKDLINADDVPVIKTNQNKYHYLAQLEQTIKNYLEFSGE</sequence>
<dbReference type="RefSeq" id="WP_348393163.1">
    <property type="nucleotide sequence ID" value="NZ_CP134145.1"/>
</dbReference>
<accession>A0ABY9TYU3</accession>
<dbReference type="EMBL" id="CP134145">
    <property type="protein sequence ID" value="WNC74054.1"/>
    <property type="molecule type" value="Genomic_DNA"/>
</dbReference>
<dbReference type="Proteomes" id="UP001258994">
    <property type="component" value="Chromosome"/>
</dbReference>
<protein>
    <submittedName>
        <fullName evidence="1">Uncharacterized protein</fullName>
    </submittedName>
</protein>
<evidence type="ECO:0000313" key="2">
    <source>
        <dbReference type="Proteomes" id="UP001258994"/>
    </source>
</evidence>
<reference evidence="2" key="1">
    <citation type="submission" date="2023-09" db="EMBL/GenBank/DDBJ databases">
        <authorList>
            <person name="Li S."/>
            <person name="Li X."/>
            <person name="Zhang C."/>
            <person name="Zhao Z."/>
        </authorList>
    </citation>
    <scope>NUCLEOTIDE SEQUENCE [LARGE SCALE GENOMIC DNA]</scope>
    <source>
        <strain evidence="2">SQ149</strain>
    </source>
</reference>
<proteinExistence type="predicted"/>
<name>A0ABY9TYU3_9GAMM</name>
<gene>
    <name evidence="1" type="ORF">RGQ13_08680</name>
</gene>
<evidence type="ECO:0000313" key="1">
    <source>
        <dbReference type="EMBL" id="WNC74054.1"/>
    </source>
</evidence>
<keyword evidence="2" id="KW-1185">Reference proteome</keyword>